<evidence type="ECO:0000313" key="3">
    <source>
        <dbReference type="Proteomes" id="UP001523565"/>
    </source>
</evidence>
<dbReference type="PANTHER" id="PTHR38030:SF2">
    <property type="entry name" value="PROTOPORPHYRINOGEN IX DEHYDROGENASE [QUINONE]"/>
    <property type="match status" value="1"/>
</dbReference>
<dbReference type="EMBL" id="JAMZFV010000006">
    <property type="protein sequence ID" value="MCP1109842.1"/>
    <property type="molecule type" value="Genomic_DNA"/>
</dbReference>
<dbReference type="InterPro" id="IPR026816">
    <property type="entry name" value="Flavodoxin_dom"/>
</dbReference>
<protein>
    <submittedName>
        <fullName evidence="2">Flavodoxin domain-containing protein</fullName>
    </submittedName>
</protein>
<dbReference type="SUPFAM" id="SSF52218">
    <property type="entry name" value="Flavoproteins"/>
    <property type="match status" value="1"/>
</dbReference>
<dbReference type="InterPro" id="IPR008254">
    <property type="entry name" value="Flavodoxin/NO_synth"/>
</dbReference>
<feature type="domain" description="Flavodoxin-like" evidence="1">
    <location>
        <begin position="3"/>
        <end position="155"/>
    </location>
</feature>
<dbReference type="RefSeq" id="WP_262068723.1">
    <property type="nucleotide sequence ID" value="NZ_JAMXOC010000006.1"/>
</dbReference>
<accession>A0ABT1EJ93</accession>
<dbReference type="InterPro" id="IPR029039">
    <property type="entry name" value="Flavoprotein-like_sf"/>
</dbReference>
<gene>
    <name evidence="2" type="ORF">NK118_06190</name>
</gene>
<dbReference type="Pfam" id="PF12724">
    <property type="entry name" value="Flavodoxin_5"/>
    <property type="match status" value="1"/>
</dbReference>
<comment type="caution">
    <text evidence="2">The sequence shown here is derived from an EMBL/GenBank/DDBJ whole genome shotgun (WGS) entry which is preliminary data.</text>
</comment>
<dbReference type="PANTHER" id="PTHR38030">
    <property type="entry name" value="PROTOPORPHYRINOGEN IX DEHYDROGENASE [MENAQUINONE]"/>
    <property type="match status" value="1"/>
</dbReference>
<dbReference type="PROSITE" id="PS00201">
    <property type="entry name" value="FLAVODOXIN"/>
    <property type="match status" value="1"/>
</dbReference>
<sequence>MKTLIVYATKYGSTKEVAKKLAASFEDVTLVNSATEQIPDLAAYECVIMGSRITAGMVDKSIKSFAKENEEVLGQKRLGIFLCGLQEKGEKEYLEANFSQALVQKAKAVAFLGGVFDPSKCGFLAKAVIKKVAGLSEYTNMINEKKIADFGEQMKA</sequence>
<dbReference type="InterPro" id="IPR052200">
    <property type="entry name" value="Protoporphyrinogen_IX_DH"/>
</dbReference>
<organism evidence="2 3">
    <name type="scientific">Ohessyouella blattaphilus</name>
    <dbReference type="NCBI Taxonomy" id="2949333"/>
    <lineage>
        <taxon>Bacteria</taxon>
        <taxon>Bacillati</taxon>
        <taxon>Bacillota</taxon>
        <taxon>Clostridia</taxon>
        <taxon>Lachnospirales</taxon>
        <taxon>Lachnospiraceae</taxon>
        <taxon>Ohessyouella</taxon>
    </lineage>
</organism>
<dbReference type="Gene3D" id="3.40.50.360">
    <property type="match status" value="1"/>
</dbReference>
<evidence type="ECO:0000313" key="2">
    <source>
        <dbReference type="EMBL" id="MCP1109842.1"/>
    </source>
</evidence>
<evidence type="ECO:0000259" key="1">
    <source>
        <dbReference type="PROSITE" id="PS50902"/>
    </source>
</evidence>
<proteinExistence type="predicted"/>
<dbReference type="Proteomes" id="UP001523565">
    <property type="component" value="Unassembled WGS sequence"/>
</dbReference>
<reference evidence="2 3" key="1">
    <citation type="journal article" date="2022" name="Genome Biol. Evol.">
        <title>Host diet, physiology and behaviors set the stage for Lachnospiraceae cladogenesis.</title>
        <authorList>
            <person name="Vera-Ponce De Leon A."/>
            <person name="Schneider M."/>
            <person name="Jahnes B.C."/>
            <person name="Sadowski V."/>
            <person name="Camuy-Velez L.A."/>
            <person name="Duan J."/>
            <person name="Sabree Z.L."/>
        </authorList>
    </citation>
    <scope>NUCLEOTIDE SEQUENCE [LARGE SCALE GENOMIC DNA]</scope>
    <source>
        <strain evidence="2 3">PAL227</strain>
    </source>
</reference>
<name>A0ABT1EJ93_9FIRM</name>
<dbReference type="PROSITE" id="PS50902">
    <property type="entry name" value="FLAVODOXIN_LIKE"/>
    <property type="match status" value="1"/>
</dbReference>
<keyword evidence="3" id="KW-1185">Reference proteome</keyword>
<dbReference type="InterPro" id="IPR001226">
    <property type="entry name" value="Flavodoxin_CS"/>
</dbReference>